<accession>A0A518H3R9</accession>
<keyword evidence="3" id="KW-1185">Reference proteome</keyword>
<dbReference type="EMBL" id="CP036426">
    <property type="protein sequence ID" value="QDV35458.1"/>
    <property type="molecule type" value="Genomic_DNA"/>
</dbReference>
<feature type="domain" description="Thioester reductase (TE)" evidence="1">
    <location>
        <begin position="8"/>
        <end position="246"/>
    </location>
</feature>
<dbReference type="Pfam" id="PF07993">
    <property type="entry name" value="NAD_binding_4"/>
    <property type="match status" value="1"/>
</dbReference>
<dbReference type="InterPro" id="IPR013120">
    <property type="entry name" value="FAR_NAD-bd"/>
</dbReference>
<dbReference type="InterPro" id="IPR026055">
    <property type="entry name" value="FAR"/>
</dbReference>
<dbReference type="GO" id="GO:0080019">
    <property type="term" value="F:alcohol-forming very long-chain fatty acyl-CoA reductase activity"/>
    <property type="evidence" value="ECO:0007669"/>
    <property type="project" value="InterPro"/>
</dbReference>
<dbReference type="InterPro" id="IPR036291">
    <property type="entry name" value="NAD(P)-bd_dom_sf"/>
</dbReference>
<proteinExistence type="predicted"/>
<dbReference type="OrthoDB" id="9807212at2"/>
<evidence type="ECO:0000313" key="3">
    <source>
        <dbReference type="Proteomes" id="UP000317835"/>
    </source>
</evidence>
<name>A0A518H3R9_9BACT</name>
<organism evidence="2 3">
    <name type="scientific">Tautonia plasticadhaerens</name>
    <dbReference type="NCBI Taxonomy" id="2527974"/>
    <lineage>
        <taxon>Bacteria</taxon>
        <taxon>Pseudomonadati</taxon>
        <taxon>Planctomycetota</taxon>
        <taxon>Planctomycetia</taxon>
        <taxon>Isosphaerales</taxon>
        <taxon>Isosphaeraceae</taxon>
        <taxon>Tautonia</taxon>
    </lineage>
</organism>
<gene>
    <name evidence="2" type="primary">lgrD_2</name>
    <name evidence="2" type="ORF">ElP_33610</name>
</gene>
<sequence>MSDRPLFVTGATGALGRRLVQEWLETTDRTLYLLIRHKGLHSAADRARKLFAPLGLDGMVGGRIRAIDGDVTKPGFGLSAGDRDLLRAEASEFFHIAALTELNGRKEESERINIGGTTEALRLARDLLERGRLERLFHFSTAYVPGSLRTYHAREDELNPDPAFANHYESSKHEAERRVRGAMAEGLPVTIFRPSIVVGDSRSGEVTEFNVVYPFFKLYAHGILDVLPARADETFNVVPIDFVTQAVRALSSRADTVGKTYHLVAERPPTIGTLLKVKDTEFPRMPPIKLVDPDEFDQTRHSFLVSRIQRYIEPYLGYLRCKLTFDTTNTRSDLDGMGVEFPETDYEFLTRILQYAVDKKYLIA</sequence>
<reference evidence="2 3" key="1">
    <citation type="submission" date="2019-02" db="EMBL/GenBank/DDBJ databases">
        <title>Deep-cultivation of Planctomycetes and their phenomic and genomic characterization uncovers novel biology.</title>
        <authorList>
            <person name="Wiegand S."/>
            <person name="Jogler M."/>
            <person name="Boedeker C."/>
            <person name="Pinto D."/>
            <person name="Vollmers J."/>
            <person name="Rivas-Marin E."/>
            <person name="Kohn T."/>
            <person name="Peeters S.H."/>
            <person name="Heuer A."/>
            <person name="Rast P."/>
            <person name="Oberbeckmann S."/>
            <person name="Bunk B."/>
            <person name="Jeske O."/>
            <person name="Meyerdierks A."/>
            <person name="Storesund J.E."/>
            <person name="Kallscheuer N."/>
            <person name="Luecker S."/>
            <person name="Lage O.M."/>
            <person name="Pohl T."/>
            <person name="Merkel B.J."/>
            <person name="Hornburger P."/>
            <person name="Mueller R.-W."/>
            <person name="Bruemmer F."/>
            <person name="Labrenz M."/>
            <person name="Spormann A.M."/>
            <person name="Op den Camp H."/>
            <person name="Overmann J."/>
            <person name="Amann R."/>
            <person name="Jetten M.S.M."/>
            <person name="Mascher T."/>
            <person name="Medema M.H."/>
            <person name="Devos D.P."/>
            <person name="Kaster A.-K."/>
            <person name="Ovreas L."/>
            <person name="Rohde M."/>
            <person name="Galperin M.Y."/>
            <person name="Jogler C."/>
        </authorList>
    </citation>
    <scope>NUCLEOTIDE SEQUENCE [LARGE SCALE GENOMIC DNA]</scope>
    <source>
        <strain evidence="2 3">ElP</strain>
    </source>
</reference>
<dbReference type="PANTHER" id="PTHR11011">
    <property type="entry name" value="MALE STERILITY PROTEIN 2-RELATED"/>
    <property type="match status" value="1"/>
</dbReference>
<dbReference type="SUPFAM" id="SSF51735">
    <property type="entry name" value="NAD(P)-binding Rossmann-fold domains"/>
    <property type="match status" value="1"/>
</dbReference>
<dbReference type="Gene3D" id="3.40.50.720">
    <property type="entry name" value="NAD(P)-binding Rossmann-like Domain"/>
    <property type="match status" value="1"/>
</dbReference>
<evidence type="ECO:0000259" key="1">
    <source>
        <dbReference type="Pfam" id="PF07993"/>
    </source>
</evidence>
<protein>
    <submittedName>
        <fullName evidence="2">Linear gramicidin synthase subunit D</fullName>
    </submittedName>
</protein>
<dbReference type="KEGG" id="tpla:ElP_33610"/>
<dbReference type="AlphaFoldDB" id="A0A518H3R9"/>
<evidence type="ECO:0000313" key="2">
    <source>
        <dbReference type="EMBL" id="QDV35458.1"/>
    </source>
</evidence>
<dbReference type="Proteomes" id="UP000317835">
    <property type="component" value="Chromosome"/>
</dbReference>
<dbReference type="RefSeq" id="WP_145271083.1">
    <property type="nucleotide sequence ID" value="NZ_CP036426.1"/>
</dbReference>